<proteinExistence type="predicted"/>
<evidence type="ECO:0000256" key="1">
    <source>
        <dbReference type="SAM" id="Phobius"/>
    </source>
</evidence>
<feature type="non-terminal residue" evidence="2">
    <location>
        <position position="1"/>
    </location>
</feature>
<organism evidence="2 3">
    <name type="scientific">Ceriporiopsis subvermispora (strain B)</name>
    <name type="common">White-rot fungus</name>
    <name type="synonym">Gelatoporia subvermispora</name>
    <dbReference type="NCBI Taxonomy" id="914234"/>
    <lineage>
        <taxon>Eukaryota</taxon>
        <taxon>Fungi</taxon>
        <taxon>Dikarya</taxon>
        <taxon>Basidiomycota</taxon>
        <taxon>Agaricomycotina</taxon>
        <taxon>Agaricomycetes</taxon>
        <taxon>Polyporales</taxon>
        <taxon>Gelatoporiaceae</taxon>
        <taxon>Gelatoporia</taxon>
    </lineage>
</organism>
<dbReference type="AlphaFoldDB" id="M2QVN8"/>
<dbReference type="OrthoDB" id="3192989at2759"/>
<evidence type="ECO:0000313" key="2">
    <source>
        <dbReference type="EMBL" id="EMD30581.1"/>
    </source>
</evidence>
<keyword evidence="1" id="KW-0472">Membrane</keyword>
<dbReference type="EMBL" id="KB445983">
    <property type="protein sequence ID" value="EMD30581.1"/>
    <property type="molecule type" value="Genomic_DNA"/>
</dbReference>
<gene>
    <name evidence="2" type="ORF">CERSUDRAFT_61043</name>
</gene>
<dbReference type="HOGENOM" id="CLU_003703_0_2_1"/>
<keyword evidence="1" id="KW-1133">Transmembrane helix</keyword>
<keyword evidence="3" id="KW-1185">Reference proteome</keyword>
<feature type="transmembrane region" description="Helical" evidence="1">
    <location>
        <begin position="6"/>
        <end position="27"/>
    </location>
</feature>
<dbReference type="Pfam" id="PF18758">
    <property type="entry name" value="KDZ"/>
    <property type="match status" value="1"/>
</dbReference>
<dbReference type="STRING" id="914234.M2QVN8"/>
<keyword evidence="1" id="KW-0812">Transmembrane</keyword>
<protein>
    <submittedName>
        <fullName evidence="2">Uncharacterized protein</fullName>
    </submittedName>
</protein>
<accession>M2QVN8</accession>
<dbReference type="InterPro" id="IPR040521">
    <property type="entry name" value="KDZ"/>
</dbReference>
<name>M2QVN8_CERS8</name>
<evidence type="ECO:0000313" key="3">
    <source>
        <dbReference type="Proteomes" id="UP000016930"/>
    </source>
</evidence>
<reference evidence="2 3" key="1">
    <citation type="journal article" date="2012" name="Proc. Natl. Acad. Sci. U.S.A.">
        <title>Comparative genomics of Ceriporiopsis subvermispora and Phanerochaete chrysosporium provide insight into selective ligninolysis.</title>
        <authorList>
            <person name="Fernandez-Fueyo E."/>
            <person name="Ruiz-Duenas F.J."/>
            <person name="Ferreira P."/>
            <person name="Floudas D."/>
            <person name="Hibbett D.S."/>
            <person name="Canessa P."/>
            <person name="Larrondo L.F."/>
            <person name="James T.Y."/>
            <person name="Seelenfreund D."/>
            <person name="Lobos S."/>
            <person name="Polanco R."/>
            <person name="Tello M."/>
            <person name="Honda Y."/>
            <person name="Watanabe T."/>
            <person name="Watanabe T."/>
            <person name="Ryu J.S."/>
            <person name="Kubicek C.P."/>
            <person name="Schmoll M."/>
            <person name="Gaskell J."/>
            <person name="Hammel K.E."/>
            <person name="St John F.J."/>
            <person name="Vanden Wymelenberg A."/>
            <person name="Sabat G."/>
            <person name="Splinter BonDurant S."/>
            <person name="Syed K."/>
            <person name="Yadav J.S."/>
            <person name="Doddapaneni H."/>
            <person name="Subramanian V."/>
            <person name="Lavin J.L."/>
            <person name="Oguiza J.A."/>
            <person name="Perez G."/>
            <person name="Pisabarro A.G."/>
            <person name="Ramirez L."/>
            <person name="Santoyo F."/>
            <person name="Master E."/>
            <person name="Coutinho P.M."/>
            <person name="Henrissat B."/>
            <person name="Lombard V."/>
            <person name="Magnuson J.K."/>
            <person name="Kuees U."/>
            <person name="Hori C."/>
            <person name="Igarashi K."/>
            <person name="Samejima M."/>
            <person name="Held B.W."/>
            <person name="Barry K.W."/>
            <person name="LaButti K.M."/>
            <person name="Lapidus A."/>
            <person name="Lindquist E.A."/>
            <person name="Lucas S.M."/>
            <person name="Riley R."/>
            <person name="Salamov A.A."/>
            <person name="Hoffmeister D."/>
            <person name="Schwenk D."/>
            <person name="Hadar Y."/>
            <person name="Yarden O."/>
            <person name="de Vries R.P."/>
            <person name="Wiebenga A."/>
            <person name="Stenlid J."/>
            <person name="Eastwood D."/>
            <person name="Grigoriev I.V."/>
            <person name="Berka R.M."/>
            <person name="Blanchette R.A."/>
            <person name="Kersten P."/>
            <person name="Martinez A.T."/>
            <person name="Vicuna R."/>
            <person name="Cullen D."/>
        </authorList>
    </citation>
    <scope>NUCLEOTIDE SEQUENCE [LARGE SCALE GENOMIC DNA]</scope>
    <source>
        <strain evidence="2 3">B</strain>
    </source>
</reference>
<dbReference type="Proteomes" id="UP000016930">
    <property type="component" value="Unassembled WGS sequence"/>
</dbReference>
<sequence>VDYVFLSSIVGVALVIVVTYDIACTYFKNFWKRAKSFPPCLQTSLPPHAVIPKVNKAHLVGHGDACQGPFSLNYTTGCGRMNGEGCERCWACLNRAAASVKEMGESARRETLDNFCGYSNWMKTKHPEQVLKWEREVLEWEADTSLPCPYQASKPRITLAKVKAQLAKEEANCTAGGEALQAPSSVAFVAFGLELEDLQ</sequence>